<dbReference type="eggNOG" id="COG3429">
    <property type="taxonomic scope" value="Bacteria"/>
</dbReference>
<dbReference type="AlphaFoldDB" id="I0L8D1"/>
<dbReference type="EMBL" id="CAIE01000037">
    <property type="protein sequence ID" value="CCH20078.1"/>
    <property type="molecule type" value="Genomic_DNA"/>
</dbReference>
<feature type="domain" description="Glucose-6-phosphate dehydrogenase assembly protein OpcA C-terminal" evidence="2">
    <location>
        <begin position="169"/>
        <end position="299"/>
    </location>
</feature>
<evidence type="ECO:0008006" key="5">
    <source>
        <dbReference type="Google" id="ProtNLM"/>
    </source>
</evidence>
<evidence type="ECO:0000259" key="2">
    <source>
        <dbReference type="Pfam" id="PF20171"/>
    </source>
</evidence>
<dbReference type="Proteomes" id="UP000003448">
    <property type="component" value="Unassembled WGS sequence"/>
</dbReference>
<keyword evidence="4" id="KW-1185">Reference proteome</keyword>
<evidence type="ECO:0000313" key="4">
    <source>
        <dbReference type="Proteomes" id="UP000003448"/>
    </source>
</evidence>
<gene>
    <name evidence="3" type="ORF">MILUP08_44958</name>
</gene>
<evidence type="ECO:0000313" key="3">
    <source>
        <dbReference type="EMBL" id="CCH20078.1"/>
    </source>
</evidence>
<sequence>MEKSMIGLWDTTGNEVVKALAAERRSAGGVASGMALTLIVVVDEKRVREAEAAATIAAAAHPCRLVVVVRSEIERDRNRLDAEIVVGGRLGPCEAVVTRMYGRLALHAESVVMPLLVPDVPVVTWWHGEPPAEIATDFLGVVADRRITDSAQAADPVEALRQRARDYAPGDTDLAWTRITPWRTLVAGAFDTASEQVVEATVVAPPSDPTAALMVGWLSSRLGITPHRVDTDEFPRMREVRLSCANGDQLTLTREDSMAVFRRTGQDDRALPLVRRPLGDELAEELRRLDADQVYAEALGATAGLRGLEQRPPQRVHVWKDPATAQRAEAGVTAHTGTSGES</sequence>
<proteinExistence type="predicted"/>
<reference evidence="4" key="1">
    <citation type="journal article" date="2012" name="J. Bacteriol.">
        <title>Genome Sequence of Micromonospora lupini Lupac 08, Isolated from Root Nodules of Lupinus angustifolius.</title>
        <authorList>
            <person name="Alonso-Vega P."/>
            <person name="Normand P."/>
            <person name="Bacigalupe R."/>
            <person name="Pujic P."/>
            <person name="Lajus A."/>
            <person name="Vallenet D."/>
            <person name="Carro L."/>
            <person name="Coll P."/>
            <person name="Trujillo M.E."/>
        </authorList>
    </citation>
    <scope>NUCLEOTIDE SEQUENCE [LARGE SCALE GENOMIC DNA]</scope>
    <source>
        <strain evidence="4">Lupac 08</strain>
    </source>
</reference>
<protein>
    <recommendedName>
        <fullName evidence="5">Glucose-6-phosphate dehydrogenase assembly protein OpcA</fullName>
    </recommendedName>
</protein>
<comment type="caution">
    <text evidence="3">The sequence shown here is derived from an EMBL/GenBank/DDBJ whole genome shotgun (WGS) entry which is preliminary data.</text>
</comment>
<dbReference type="InterPro" id="IPR046802">
    <property type="entry name" value="OpcA_G6PD_C"/>
</dbReference>
<feature type="domain" description="Glucose-6-phosphate dehydrogenase assembly protein OpcA N-terminal" evidence="1">
    <location>
        <begin position="54"/>
        <end position="165"/>
    </location>
</feature>
<evidence type="ECO:0000259" key="1">
    <source>
        <dbReference type="Pfam" id="PF10128"/>
    </source>
</evidence>
<dbReference type="Pfam" id="PF10128">
    <property type="entry name" value="OpcA_G6PD_assem"/>
    <property type="match status" value="1"/>
</dbReference>
<dbReference type="PANTHER" id="PTHR38658:SF1">
    <property type="entry name" value="OXPP CYCLE PROTEIN OPCA-RELATED"/>
    <property type="match status" value="1"/>
</dbReference>
<name>I0L8D1_9ACTN</name>
<dbReference type="PANTHER" id="PTHR38658">
    <property type="entry name" value="OXPP CYCLE PROTEIN OPCA-RELATED"/>
    <property type="match status" value="1"/>
</dbReference>
<accession>I0L8D1</accession>
<organism evidence="3 4">
    <name type="scientific">Micromonospora lupini str. Lupac 08</name>
    <dbReference type="NCBI Taxonomy" id="1150864"/>
    <lineage>
        <taxon>Bacteria</taxon>
        <taxon>Bacillati</taxon>
        <taxon>Actinomycetota</taxon>
        <taxon>Actinomycetes</taxon>
        <taxon>Micromonosporales</taxon>
        <taxon>Micromonosporaceae</taxon>
        <taxon>Micromonospora</taxon>
    </lineage>
</organism>
<dbReference type="InterPro" id="IPR046801">
    <property type="entry name" value="OpcA_G6PD_N"/>
</dbReference>
<dbReference type="STRING" id="1150864.MILUP08_44958"/>
<dbReference type="InterPro" id="IPR004555">
    <property type="entry name" value="G6PDH_assembly_OpcA"/>
</dbReference>
<dbReference type="Pfam" id="PF20171">
    <property type="entry name" value="OpcA_G6PD_C"/>
    <property type="match status" value="1"/>
</dbReference>